<dbReference type="GO" id="GO:0006298">
    <property type="term" value="P:mismatch repair"/>
    <property type="evidence" value="ECO:0007669"/>
    <property type="project" value="InterPro"/>
</dbReference>
<evidence type="ECO:0008006" key="10">
    <source>
        <dbReference type="Google" id="ProtNLM"/>
    </source>
</evidence>
<keyword evidence="4" id="KW-0378">Hydrolase</keyword>
<dbReference type="InterPro" id="IPR004603">
    <property type="entry name" value="DNA_mismatch_endonuc_vsr"/>
</dbReference>
<evidence type="ECO:0000256" key="2">
    <source>
        <dbReference type="ARBA" id="ARBA00022759"/>
    </source>
</evidence>
<keyword evidence="3" id="KW-0227">DNA damage</keyword>
<evidence type="ECO:0000256" key="1">
    <source>
        <dbReference type="ARBA" id="ARBA00022722"/>
    </source>
</evidence>
<evidence type="ECO:0000256" key="4">
    <source>
        <dbReference type="ARBA" id="ARBA00022801"/>
    </source>
</evidence>
<comment type="caution">
    <text evidence="8">The sequence shown here is derived from an EMBL/GenBank/DDBJ whole genome shotgun (WGS) entry which is preliminary data.</text>
</comment>
<gene>
    <name evidence="8" type="ORF">MTIM_12800</name>
</gene>
<feature type="region of interest" description="Disordered" evidence="7">
    <location>
        <begin position="132"/>
        <end position="159"/>
    </location>
</feature>
<evidence type="ECO:0000256" key="3">
    <source>
        <dbReference type="ARBA" id="ARBA00022763"/>
    </source>
</evidence>
<dbReference type="AlphaFoldDB" id="A0A7I9Z372"/>
<keyword evidence="5" id="KW-0234">DNA repair</keyword>
<reference evidence="8 9" key="1">
    <citation type="journal article" date="2019" name="Emerg. Microbes Infect.">
        <title>Comprehensive subspecies identification of 175 nontuberculous mycobacteria species based on 7547 genomic profiles.</title>
        <authorList>
            <person name="Matsumoto Y."/>
            <person name="Kinjo T."/>
            <person name="Motooka D."/>
            <person name="Nabeya D."/>
            <person name="Jung N."/>
            <person name="Uechi K."/>
            <person name="Horii T."/>
            <person name="Iida T."/>
            <person name="Fujita J."/>
            <person name="Nakamura S."/>
        </authorList>
    </citation>
    <scope>NUCLEOTIDE SEQUENCE [LARGE SCALE GENOMIC DNA]</scope>
    <source>
        <strain evidence="8 9">JCM 30726</strain>
    </source>
</reference>
<feature type="region of interest" description="Disordered" evidence="7">
    <location>
        <begin position="1"/>
        <end position="25"/>
    </location>
</feature>
<protein>
    <recommendedName>
        <fullName evidence="10">Very short patch repair endonuclease</fullName>
    </recommendedName>
</protein>
<dbReference type="NCBIfam" id="TIGR00632">
    <property type="entry name" value="vsr"/>
    <property type="match status" value="1"/>
</dbReference>
<proteinExistence type="inferred from homology"/>
<accession>A0A7I9Z372</accession>
<evidence type="ECO:0000256" key="6">
    <source>
        <dbReference type="ARBA" id="ARBA00029466"/>
    </source>
</evidence>
<evidence type="ECO:0000313" key="8">
    <source>
        <dbReference type="EMBL" id="GFG95401.1"/>
    </source>
</evidence>
<dbReference type="GO" id="GO:0016787">
    <property type="term" value="F:hydrolase activity"/>
    <property type="evidence" value="ECO:0007669"/>
    <property type="project" value="UniProtKB-KW"/>
</dbReference>
<dbReference type="EMBL" id="BLLA01000001">
    <property type="protein sequence ID" value="GFG95401.1"/>
    <property type="molecule type" value="Genomic_DNA"/>
</dbReference>
<organism evidence="8 9">
    <name type="scientific">Mycobacterium timonense</name>
    <dbReference type="NCBI Taxonomy" id="701043"/>
    <lineage>
        <taxon>Bacteria</taxon>
        <taxon>Bacillati</taxon>
        <taxon>Actinomycetota</taxon>
        <taxon>Actinomycetes</taxon>
        <taxon>Mycobacteriales</taxon>
        <taxon>Mycobacteriaceae</taxon>
        <taxon>Mycobacterium</taxon>
        <taxon>Mycobacterium avium complex (MAC)</taxon>
    </lineage>
</organism>
<evidence type="ECO:0000256" key="7">
    <source>
        <dbReference type="SAM" id="MobiDB-lite"/>
    </source>
</evidence>
<dbReference type="Proteomes" id="UP000465301">
    <property type="component" value="Unassembled WGS sequence"/>
</dbReference>
<dbReference type="Gene3D" id="3.40.960.10">
    <property type="entry name" value="VSR Endonuclease"/>
    <property type="match status" value="1"/>
</dbReference>
<keyword evidence="2" id="KW-0255">Endonuclease</keyword>
<evidence type="ECO:0000256" key="5">
    <source>
        <dbReference type="ARBA" id="ARBA00023204"/>
    </source>
</evidence>
<keyword evidence="1" id="KW-0540">Nuclease</keyword>
<name>A0A7I9Z372_9MYCO</name>
<evidence type="ECO:0000313" key="9">
    <source>
        <dbReference type="Proteomes" id="UP000465301"/>
    </source>
</evidence>
<dbReference type="SUPFAM" id="SSF52980">
    <property type="entry name" value="Restriction endonuclease-like"/>
    <property type="match status" value="1"/>
</dbReference>
<dbReference type="InterPro" id="IPR011335">
    <property type="entry name" value="Restrct_endonuc-II-like"/>
</dbReference>
<sequence>MERESWASSEAVRRNMQANKGRNTGPELALRRALHALGLRYRLNARPLSGTRMTVDVVFPRAKVAVEVRGCFWHGCPDHLRPAKQNADFWSNKIAGTAARDRTKDAALEAAGWLVVVVWEHEHVADAARRVAEAVNGRRPSKEPPGTEPRPTPRGRRRT</sequence>
<dbReference type="Pfam" id="PF03852">
    <property type="entry name" value="Vsr"/>
    <property type="match status" value="1"/>
</dbReference>
<dbReference type="GO" id="GO:0004519">
    <property type="term" value="F:endonuclease activity"/>
    <property type="evidence" value="ECO:0007669"/>
    <property type="project" value="UniProtKB-KW"/>
</dbReference>
<comment type="similarity">
    <text evidence="6">Belongs to the Vsr family.</text>
</comment>
<keyword evidence="9" id="KW-1185">Reference proteome</keyword>
<dbReference type="RefSeq" id="WP_163707250.1">
    <property type="nucleotide sequence ID" value="NZ_BLLA01000001.1"/>
</dbReference>
<dbReference type="CDD" id="cd00221">
    <property type="entry name" value="Vsr"/>
    <property type="match status" value="1"/>
</dbReference>